<comment type="pathway">
    <text evidence="2">Lipid metabolism; phospholipid metabolism.</text>
</comment>
<evidence type="ECO:0000256" key="18">
    <source>
        <dbReference type="SAM" id="MobiDB-lite"/>
    </source>
</evidence>
<name>A0A673VY06_SALTR</name>
<feature type="transmembrane region" description="Helical" evidence="19">
    <location>
        <begin position="65"/>
        <end position="86"/>
    </location>
</feature>
<dbReference type="PANTHER" id="PTHR13906:SF16">
    <property type="entry name" value="LYSOPHOSPHOLIPID ACYLTRANSFERASE 7"/>
    <property type="match status" value="1"/>
</dbReference>
<keyword evidence="8 19" id="KW-0472">Membrane</keyword>
<evidence type="ECO:0000256" key="6">
    <source>
        <dbReference type="ARBA" id="ARBA00022824"/>
    </source>
</evidence>
<evidence type="ECO:0000256" key="10">
    <source>
        <dbReference type="ARBA" id="ARBA00025707"/>
    </source>
</evidence>
<comment type="catalytic activity">
    <reaction evidence="11">
        <text>(5Z,8Z,11Z,14Z)-eicosatetraenoyl-CoA + 1-hexadecanoyl-sn-glycero-3-phosphocholine = 1-hexadecanoyl-2-(5Z,8Z,11Z,14Z-eicosatetraenoyl)-sn-glycero-3-phosphocholine + CoA</text>
        <dbReference type="Rhea" id="RHEA:35999"/>
        <dbReference type="ChEBI" id="CHEBI:57287"/>
        <dbReference type="ChEBI" id="CHEBI:57368"/>
        <dbReference type="ChEBI" id="CHEBI:72998"/>
        <dbReference type="ChEBI" id="CHEBI:73003"/>
    </reaction>
    <physiologicalReaction direction="left-to-right" evidence="11">
        <dbReference type="Rhea" id="RHEA:36000"/>
    </physiologicalReaction>
</comment>
<evidence type="ECO:0000256" key="1">
    <source>
        <dbReference type="ARBA" id="ARBA00004477"/>
    </source>
</evidence>
<accession>A0A673VY06</accession>
<comment type="catalytic activity">
    <reaction evidence="15">
        <text>a 1-acyl-sn-glycero-3-phospho-(1D-myo-inositol) + (5Z,8Z,11Z,14Z)-eicosatetraenoyl-CoA = a 1-acyl-2-(5Z,8Z,11Z,14Z-eicosatetraenoyl)-sn-glycero-3-phospho-(1D-myo-inositol) + CoA</text>
        <dbReference type="Rhea" id="RHEA:37015"/>
        <dbReference type="ChEBI" id="CHEBI:57287"/>
        <dbReference type="ChEBI" id="CHEBI:57368"/>
        <dbReference type="ChEBI" id="CHEBI:64771"/>
        <dbReference type="ChEBI" id="CHEBI:75243"/>
    </reaction>
    <physiologicalReaction direction="left-to-right" evidence="15">
        <dbReference type="Rhea" id="RHEA:37016"/>
    </physiologicalReaction>
</comment>
<evidence type="ECO:0000256" key="16">
    <source>
        <dbReference type="ARBA" id="ARBA00049362"/>
    </source>
</evidence>
<dbReference type="PANTHER" id="PTHR13906">
    <property type="entry name" value="PORCUPINE"/>
    <property type="match status" value="1"/>
</dbReference>
<comment type="pathway">
    <text evidence="10">Phospholipid metabolism.</text>
</comment>
<dbReference type="Proteomes" id="UP000472277">
    <property type="component" value="Chromosome 3"/>
</dbReference>
<comment type="catalytic activity">
    <reaction evidence="16">
        <text>1-octadecanoyl-sn-glycero-3-phospho-(1D-myo-inositol) + (5Z,8Z,11Z,14Z)-eicosatetraenoyl-CoA = 1-octadecanoyl-2-(5Z,8Z,11Z,14Z-eicosatetraenoyl)-sn-glycero-3-phospho-(1D-myo-inositol) + CoA</text>
        <dbReference type="Rhea" id="RHEA:36835"/>
        <dbReference type="ChEBI" id="CHEBI:57287"/>
        <dbReference type="ChEBI" id="CHEBI:57368"/>
        <dbReference type="ChEBI" id="CHEBI:74243"/>
        <dbReference type="ChEBI" id="CHEBI:133606"/>
    </reaction>
    <physiologicalReaction direction="left-to-right" evidence="16">
        <dbReference type="Rhea" id="RHEA:36836"/>
    </physiologicalReaction>
</comment>
<gene>
    <name evidence="20" type="primary">MBOAT7</name>
</gene>
<organism evidence="20 21">
    <name type="scientific">Salmo trutta</name>
    <name type="common">Brown trout</name>
    <dbReference type="NCBI Taxonomy" id="8032"/>
    <lineage>
        <taxon>Eukaryota</taxon>
        <taxon>Metazoa</taxon>
        <taxon>Chordata</taxon>
        <taxon>Craniata</taxon>
        <taxon>Vertebrata</taxon>
        <taxon>Euteleostomi</taxon>
        <taxon>Actinopterygii</taxon>
        <taxon>Neopterygii</taxon>
        <taxon>Teleostei</taxon>
        <taxon>Protacanthopterygii</taxon>
        <taxon>Salmoniformes</taxon>
        <taxon>Salmonidae</taxon>
        <taxon>Salmoninae</taxon>
        <taxon>Salmo</taxon>
    </lineage>
</organism>
<feature type="transmembrane region" description="Helical" evidence="19">
    <location>
        <begin position="213"/>
        <end position="232"/>
    </location>
</feature>
<dbReference type="InParanoid" id="A0A673VY06"/>
<dbReference type="GO" id="GO:0005789">
    <property type="term" value="C:endoplasmic reticulum membrane"/>
    <property type="evidence" value="ECO:0007669"/>
    <property type="project" value="UniProtKB-SubCell"/>
</dbReference>
<feature type="region of interest" description="Disordered" evidence="18">
    <location>
        <begin position="399"/>
        <end position="425"/>
    </location>
</feature>
<evidence type="ECO:0000256" key="9">
    <source>
        <dbReference type="ARBA" id="ARBA00023315"/>
    </source>
</evidence>
<evidence type="ECO:0000256" key="4">
    <source>
        <dbReference type="ARBA" id="ARBA00022679"/>
    </source>
</evidence>
<dbReference type="GO" id="GO:0006661">
    <property type="term" value="P:phosphatidylinositol biosynthetic process"/>
    <property type="evidence" value="ECO:0007669"/>
    <property type="project" value="TreeGrafter"/>
</dbReference>
<evidence type="ECO:0000256" key="8">
    <source>
        <dbReference type="ARBA" id="ARBA00023136"/>
    </source>
</evidence>
<evidence type="ECO:0000256" key="11">
    <source>
        <dbReference type="ARBA" id="ARBA00035964"/>
    </source>
</evidence>
<feature type="transmembrane region" description="Helical" evidence="19">
    <location>
        <begin position="310"/>
        <end position="328"/>
    </location>
</feature>
<dbReference type="GO" id="GO:0071617">
    <property type="term" value="F:lysophospholipid acyltransferase activity"/>
    <property type="evidence" value="ECO:0007669"/>
    <property type="project" value="TreeGrafter"/>
</dbReference>
<feature type="transmembrane region" description="Helical" evidence="19">
    <location>
        <begin position="189"/>
        <end position="207"/>
    </location>
</feature>
<evidence type="ECO:0000256" key="5">
    <source>
        <dbReference type="ARBA" id="ARBA00022692"/>
    </source>
</evidence>
<feature type="compositionally biased region" description="Basic and acidic residues" evidence="18">
    <location>
        <begin position="404"/>
        <end position="425"/>
    </location>
</feature>
<keyword evidence="5 19" id="KW-0812">Transmembrane</keyword>
<keyword evidence="9" id="KW-0012">Acyltransferase</keyword>
<evidence type="ECO:0000256" key="13">
    <source>
        <dbReference type="ARBA" id="ARBA00041626"/>
    </source>
</evidence>
<evidence type="ECO:0000256" key="15">
    <source>
        <dbReference type="ARBA" id="ARBA00049211"/>
    </source>
</evidence>
<sequence>MVIERPRINAAPCFTGGPKATIIPTHISLTINLQSRADRPITHRTLRIFSLSPIPLFTFFRSAPALSLAWTFLYLLFFRLVTWFGLPPPTSFANAIQLLLTLKMVSLANEVQSFHLEKKQEVSSFSKSPVIGGLSQEPSLYDMIAYSYCYVGIMTGPFFRFQTYVDWLRQPSSLDLPGWVPCMLRLRLVPVYGALFLTANMYFPLAYVRTEEFLEHHFVFRLFYMTLVFFVFRMRFYAAWCGAEAGCISNIDPYNTDFCVKVRHGMRYWNMTVQWWLHHYIYPNSPFKAYALKAGWTMFISAYWHRLHAGYYLSFLTIPLCIAAESAMEASVRAKLGPQGQSAFDWVHWFLKMRAYDYMCMGFVLLKASDTVHYWTSIYFIIHIIALACILFGRLMKGGKRERKKSEKEEKIDGEKKEVKQEDMR</sequence>
<comment type="subcellular location">
    <subcellularLocation>
        <location evidence="1">Endoplasmic reticulum membrane</location>
        <topology evidence="1">Multi-pass membrane protein</topology>
    </subcellularLocation>
</comment>
<dbReference type="Ensembl" id="ENSSTUT00000001204.1">
    <property type="protein sequence ID" value="ENSSTUP00000001102.1"/>
    <property type="gene ID" value="ENSSTUG00000000596.1"/>
</dbReference>
<feature type="transmembrane region" description="Helical" evidence="19">
    <location>
        <begin position="372"/>
        <end position="395"/>
    </location>
</feature>
<evidence type="ECO:0000256" key="19">
    <source>
        <dbReference type="SAM" id="Phobius"/>
    </source>
</evidence>
<keyword evidence="4" id="KW-0808">Transferase</keyword>
<keyword evidence="21" id="KW-1185">Reference proteome</keyword>
<keyword evidence="7 19" id="KW-1133">Transmembrane helix</keyword>
<comment type="similarity">
    <text evidence="3">Belongs to the membrane-bound acyltransferase family.</text>
</comment>
<evidence type="ECO:0000256" key="17">
    <source>
        <dbReference type="ARBA" id="ARBA00093678"/>
    </source>
</evidence>
<reference evidence="20" key="2">
    <citation type="submission" date="2025-09" db="UniProtKB">
        <authorList>
            <consortium name="Ensembl"/>
        </authorList>
    </citation>
    <scope>IDENTIFICATION</scope>
</reference>
<evidence type="ECO:0000313" key="20">
    <source>
        <dbReference type="Ensembl" id="ENSSTUP00000001102.1"/>
    </source>
</evidence>
<dbReference type="GeneTree" id="ENSGT01030000234564"/>
<evidence type="ECO:0000256" key="7">
    <source>
        <dbReference type="ARBA" id="ARBA00022989"/>
    </source>
</evidence>
<comment type="catalytic activity">
    <reaction evidence="12">
        <text>a 1-acyl-sn-glycero-3-phospho-(1D-myo-inositol) + an acyl-CoA = a 1,2-diacyl-sn-glycero-3-phospho-(1D-myo-inositol) + CoA</text>
        <dbReference type="Rhea" id="RHEA:33195"/>
        <dbReference type="ChEBI" id="CHEBI:57287"/>
        <dbReference type="ChEBI" id="CHEBI:57880"/>
        <dbReference type="ChEBI" id="CHEBI:58342"/>
        <dbReference type="ChEBI" id="CHEBI:64771"/>
    </reaction>
    <physiologicalReaction direction="left-to-right" evidence="12">
        <dbReference type="Rhea" id="RHEA:33196"/>
    </physiologicalReaction>
</comment>
<evidence type="ECO:0000256" key="12">
    <source>
        <dbReference type="ARBA" id="ARBA00036730"/>
    </source>
</evidence>
<reference evidence="20" key="1">
    <citation type="submission" date="2025-08" db="UniProtKB">
        <authorList>
            <consortium name="Ensembl"/>
        </authorList>
    </citation>
    <scope>IDENTIFICATION</scope>
</reference>
<evidence type="ECO:0000256" key="2">
    <source>
        <dbReference type="ARBA" id="ARBA00005074"/>
    </source>
</evidence>
<dbReference type="OMA" id="QQAWDWV"/>
<evidence type="ECO:0000256" key="3">
    <source>
        <dbReference type="ARBA" id="ARBA00010323"/>
    </source>
</evidence>
<evidence type="ECO:0000256" key="14">
    <source>
        <dbReference type="ARBA" id="ARBA00041667"/>
    </source>
</evidence>
<proteinExistence type="inferred from homology"/>
<dbReference type="GO" id="GO:0044233">
    <property type="term" value="C:mitochondria-associated endoplasmic reticulum membrane contact site"/>
    <property type="evidence" value="ECO:0007669"/>
    <property type="project" value="TreeGrafter"/>
</dbReference>
<keyword evidence="6" id="KW-0256">Endoplasmic reticulum</keyword>
<dbReference type="AlphaFoldDB" id="A0A673VY06"/>
<dbReference type="GO" id="GO:0030258">
    <property type="term" value="P:lipid modification"/>
    <property type="evidence" value="ECO:0007669"/>
    <property type="project" value="TreeGrafter"/>
</dbReference>
<evidence type="ECO:0000313" key="21">
    <source>
        <dbReference type="Proteomes" id="UP000472277"/>
    </source>
</evidence>
<dbReference type="Pfam" id="PF03062">
    <property type="entry name" value="MBOAT"/>
    <property type="match status" value="1"/>
</dbReference>
<protein>
    <recommendedName>
        <fullName evidence="14">Leukocyte receptor cluster member 4</fullName>
    </recommendedName>
    <alternativeName>
        <fullName evidence="17">Lysophospholipid acyltransferase 7</fullName>
    </alternativeName>
    <alternativeName>
        <fullName evidence="13">Membrane-bound O-acyltransferase domain-containing protein 7</fullName>
    </alternativeName>
</protein>
<dbReference type="InterPro" id="IPR049941">
    <property type="entry name" value="LPLAT_7/PORCN-like"/>
</dbReference>
<dbReference type="InterPro" id="IPR004299">
    <property type="entry name" value="MBOAT_fam"/>
</dbReference>